<dbReference type="PANTHER" id="PTHR13471:SF0">
    <property type="entry name" value="NUCLEAR EXOSOME REGULATOR NRDE2"/>
    <property type="match status" value="1"/>
</dbReference>
<name>A0AAD5RY64_9PEZI</name>
<dbReference type="Pfam" id="PF08424">
    <property type="entry name" value="NRDE-2"/>
    <property type="match status" value="1"/>
</dbReference>
<dbReference type="EMBL" id="JAKWBI020000009">
    <property type="protein sequence ID" value="KAJ2906787.1"/>
    <property type="molecule type" value="Genomic_DNA"/>
</dbReference>
<keyword evidence="3" id="KW-0539">Nucleus</keyword>
<protein>
    <recommendedName>
        <fullName evidence="7">DUF1740-domain-containing protein</fullName>
    </recommendedName>
</protein>
<comment type="subcellular location">
    <subcellularLocation>
        <location evidence="1">Nucleus</location>
    </subcellularLocation>
</comment>
<reference evidence="5" key="1">
    <citation type="submission" date="2022-07" db="EMBL/GenBank/DDBJ databases">
        <title>Draft genome sequence of Zalerion maritima ATCC 34329, a (micro)plastics degrading marine fungus.</title>
        <authorList>
            <person name="Paco A."/>
            <person name="Goncalves M.F.M."/>
            <person name="Rocha-Santos T.A.P."/>
            <person name="Alves A."/>
        </authorList>
    </citation>
    <scope>NUCLEOTIDE SEQUENCE</scope>
    <source>
        <strain evidence="5">ATCC 34329</strain>
    </source>
</reference>
<comment type="similarity">
    <text evidence="2">Belongs to the NRDE2 family.</text>
</comment>
<evidence type="ECO:0000256" key="1">
    <source>
        <dbReference type="ARBA" id="ARBA00004123"/>
    </source>
</evidence>
<dbReference type="PANTHER" id="PTHR13471">
    <property type="entry name" value="TETRATRICOPEPTIDE-LIKE HELICAL"/>
    <property type="match status" value="1"/>
</dbReference>
<accession>A0AAD5RY64</accession>
<feature type="compositionally biased region" description="Low complexity" evidence="4">
    <location>
        <begin position="232"/>
        <end position="246"/>
    </location>
</feature>
<dbReference type="GO" id="GO:0071013">
    <property type="term" value="C:catalytic step 2 spliceosome"/>
    <property type="evidence" value="ECO:0007669"/>
    <property type="project" value="TreeGrafter"/>
</dbReference>
<keyword evidence="6" id="KW-1185">Reference proteome</keyword>
<dbReference type="InterPro" id="IPR013633">
    <property type="entry name" value="NRDE-2"/>
</dbReference>
<organism evidence="5 6">
    <name type="scientific">Zalerion maritima</name>
    <dbReference type="NCBI Taxonomy" id="339359"/>
    <lineage>
        <taxon>Eukaryota</taxon>
        <taxon>Fungi</taxon>
        <taxon>Dikarya</taxon>
        <taxon>Ascomycota</taxon>
        <taxon>Pezizomycotina</taxon>
        <taxon>Sordariomycetes</taxon>
        <taxon>Lulworthiomycetidae</taxon>
        <taxon>Lulworthiales</taxon>
        <taxon>Lulworthiaceae</taxon>
        <taxon>Zalerion</taxon>
    </lineage>
</organism>
<evidence type="ECO:0008006" key="7">
    <source>
        <dbReference type="Google" id="ProtNLM"/>
    </source>
</evidence>
<feature type="region of interest" description="Disordered" evidence="4">
    <location>
        <begin position="27"/>
        <end position="54"/>
    </location>
</feature>
<evidence type="ECO:0000256" key="4">
    <source>
        <dbReference type="SAM" id="MobiDB-lite"/>
    </source>
</evidence>
<feature type="region of interest" description="Disordered" evidence="4">
    <location>
        <begin position="194"/>
        <end position="253"/>
    </location>
</feature>
<comment type="caution">
    <text evidence="5">The sequence shown here is derived from an EMBL/GenBank/DDBJ whole genome shotgun (WGS) entry which is preliminary data.</text>
</comment>
<proteinExistence type="inferred from homology"/>
<feature type="compositionally biased region" description="Basic and acidic residues" evidence="4">
    <location>
        <begin position="220"/>
        <end position="230"/>
    </location>
</feature>
<dbReference type="AlphaFoldDB" id="A0AAD5RY64"/>
<evidence type="ECO:0000313" key="6">
    <source>
        <dbReference type="Proteomes" id="UP001201980"/>
    </source>
</evidence>
<evidence type="ECO:0000256" key="2">
    <source>
        <dbReference type="ARBA" id="ARBA00009265"/>
    </source>
</evidence>
<feature type="compositionally biased region" description="Basic and acidic residues" evidence="4">
    <location>
        <begin position="27"/>
        <end position="49"/>
    </location>
</feature>
<sequence>MHPAIGNTFPSQSPPPLRLQLTAMGVTKHDKPPKDDALLAKHPDTDGKDLNLSSRVLSNANSKVSVRSAPPDTGTFMNKLSNTLPDGTVLFVQDLKGDPLVSRYGDIDRSKVPPYRRAGRGQILGSNGHLAVYQDGSREAFSIRLDQVRDSARRGRDRPLSNIAYLKSKPVRVRPASDSELVFDPSQDFISLNPARKRKRTGHEYENLPSGDEGPNYRSIEGKAKEHEFSDSDLNYTSSSSSASQHFVDDEPAVQRNKELKRHLDQHPEDSDAWLERVALQDDVLRAAKGDVSDLTDAEKRSQAEIRLDMLQKALKHASLDNKPRLQVALMSEGVKVWDKKKLDKKWKDVQNKDDNLSLFWLYLETQLTNSEEFAYDNLKGIFVSRIQTLKDQVTRLRENTESNALQYYEQLLWVFLRATRFILDSGYTEVAVAAWQALLEMHFCRPAGLDDVDTLAAGNRFNKFWDSEILRVGETGAEGWNQSSRLRLPQNVQVDRAKEEPAFPSKTDPYQSWAFEECQHAKNSKLPIRLTDLRENQDYDPFRLVLYEDIQRLLFSIPKPYVATMRPQILDTFLVFCGLPPAFANSENILAILKDPFAMAGLSDMERMLLGEGVLDAEPEEMSRKKPTFIQSGAQYVPSLQVLFYGPNWFQYLPPWQESAKSTDWAVDRQWVLSVLRQLVTLHQVEGLAEYYFALECAKDPSKTKSVAKTLLRKYPSNMGLYGAYGLAESARGKPEVGMAVVSSATNLKADGKMVLFYIWAWMELEQGNKSAATLRLCQGVYAADGLAQPDAPSPSAVLKTKQVLSSRKDYLLSSGSHSAAAETASALVLTVYLASTLVDGDSLPTQGDLSPVLKEIAGFNKAFHERFPNANVAQSQSHQLFFQECCRLLYYNASHFPHRPADLRDAIVSFAELYPTNTLLLSMLSWADSAAAASNPLRASSVKNLLEKQSFRPQHDCPAVRVFAIWHAATTSPSPHAARAAFEAAFKSDVCAAGTSPLWRTYVRFVALHSAFQPRKSKKKKGKKSKARDEEMELRNEMARKTFYRAVNACPGVKSLVIEGFCALEPQMPRDELDELGSQMVRWGLRIRADLGDFVAGLGKSL</sequence>
<gene>
    <name evidence="5" type="ORF">MKZ38_010778</name>
</gene>
<evidence type="ECO:0000256" key="3">
    <source>
        <dbReference type="ARBA" id="ARBA00023242"/>
    </source>
</evidence>
<dbReference type="Proteomes" id="UP001201980">
    <property type="component" value="Unassembled WGS sequence"/>
</dbReference>
<dbReference type="GO" id="GO:1902369">
    <property type="term" value="P:negative regulation of RNA catabolic process"/>
    <property type="evidence" value="ECO:0007669"/>
    <property type="project" value="TreeGrafter"/>
</dbReference>
<evidence type="ECO:0000313" key="5">
    <source>
        <dbReference type="EMBL" id="KAJ2906787.1"/>
    </source>
</evidence>
<dbReference type="GO" id="GO:0031048">
    <property type="term" value="P:regulatory ncRNA-mediated heterochromatin formation"/>
    <property type="evidence" value="ECO:0007669"/>
    <property type="project" value="TreeGrafter"/>
</dbReference>